<gene>
    <name evidence="2" type="ORF">SAMN05877753_103341</name>
</gene>
<evidence type="ECO:0000259" key="1">
    <source>
        <dbReference type="Pfam" id="PF18681"/>
    </source>
</evidence>
<sequence length="100" mass="11969">MDFLPREQIIRDLQQSFQMYINQYGIEDIGIFEEEGEDDRFYLGYTVRKDGKTYHIHTPYMKNNNGELAVIHEDWTVETDEPQREDLSGYPDLDSVFREI</sequence>
<reference evidence="2 3" key="1">
    <citation type="submission" date="2017-08" db="EMBL/GenBank/DDBJ databases">
        <authorList>
            <person name="de Groot N.N."/>
        </authorList>
    </citation>
    <scope>NUCLEOTIDE SEQUENCE [LARGE SCALE GENOMIC DNA]</scope>
    <source>
        <strain evidence="2 3">JC228</strain>
    </source>
</reference>
<dbReference type="SUPFAM" id="SSF143579">
    <property type="entry name" value="GK1464-like"/>
    <property type="match status" value="1"/>
</dbReference>
<feature type="domain" description="GK1464-like" evidence="1">
    <location>
        <begin position="3"/>
        <end position="100"/>
    </location>
</feature>
<protein>
    <recommendedName>
        <fullName evidence="1">GK1464-like domain-containing protein</fullName>
    </recommendedName>
</protein>
<proteinExistence type="predicted"/>
<dbReference type="Pfam" id="PF18681">
    <property type="entry name" value="DUF5634"/>
    <property type="match status" value="1"/>
</dbReference>
<evidence type="ECO:0000313" key="2">
    <source>
        <dbReference type="EMBL" id="SNX69959.1"/>
    </source>
</evidence>
<dbReference type="AlphaFoldDB" id="A0A285CQW5"/>
<organism evidence="2 3">
    <name type="scientific">Bacillus oleivorans</name>
    <dbReference type="NCBI Taxonomy" id="1448271"/>
    <lineage>
        <taxon>Bacteria</taxon>
        <taxon>Bacillati</taxon>
        <taxon>Bacillota</taxon>
        <taxon>Bacilli</taxon>
        <taxon>Bacillales</taxon>
        <taxon>Bacillaceae</taxon>
        <taxon>Bacillus</taxon>
    </lineage>
</organism>
<accession>A0A285CQW5</accession>
<dbReference type="OrthoDB" id="2968163at2"/>
<dbReference type="InterPro" id="IPR040915">
    <property type="entry name" value="GK1464-like_dom"/>
</dbReference>
<dbReference type="EMBL" id="OAOP01000003">
    <property type="protein sequence ID" value="SNX69959.1"/>
    <property type="molecule type" value="Genomic_DNA"/>
</dbReference>
<evidence type="ECO:0000313" key="3">
    <source>
        <dbReference type="Proteomes" id="UP000219546"/>
    </source>
</evidence>
<dbReference type="Gene3D" id="3.30.70.1480">
    <property type="entry name" value="GK1464-like"/>
    <property type="match status" value="1"/>
</dbReference>
<dbReference type="InterPro" id="IPR028990">
    <property type="entry name" value="GK1464-like"/>
</dbReference>
<dbReference type="RefSeq" id="WP_097158253.1">
    <property type="nucleotide sequence ID" value="NZ_JBEPMQ010000002.1"/>
</dbReference>
<name>A0A285CQW5_9BACI</name>
<keyword evidence="3" id="KW-1185">Reference proteome</keyword>
<dbReference type="Proteomes" id="UP000219546">
    <property type="component" value="Unassembled WGS sequence"/>
</dbReference>